<dbReference type="STRING" id="156980.SAMN04489745_3291"/>
<gene>
    <name evidence="2" type="ORF">SAMN04489745_3291</name>
</gene>
<keyword evidence="1" id="KW-1133">Transmembrane helix</keyword>
<feature type="transmembrane region" description="Helical" evidence="1">
    <location>
        <begin position="42"/>
        <end position="63"/>
    </location>
</feature>
<dbReference type="AlphaFoldDB" id="A0A1H4VSN1"/>
<organism evidence="2 3">
    <name type="scientific">Arthrobacter woluwensis</name>
    <dbReference type="NCBI Taxonomy" id="156980"/>
    <lineage>
        <taxon>Bacteria</taxon>
        <taxon>Bacillati</taxon>
        <taxon>Actinomycetota</taxon>
        <taxon>Actinomycetes</taxon>
        <taxon>Micrococcales</taxon>
        <taxon>Micrococcaceae</taxon>
        <taxon>Arthrobacter</taxon>
    </lineage>
</organism>
<evidence type="ECO:0000313" key="2">
    <source>
        <dbReference type="EMBL" id="SEC83528.1"/>
    </source>
</evidence>
<dbReference type="EMBL" id="FNSN01000004">
    <property type="protein sequence ID" value="SEC83528.1"/>
    <property type="molecule type" value="Genomic_DNA"/>
</dbReference>
<evidence type="ECO:0000256" key="1">
    <source>
        <dbReference type="SAM" id="Phobius"/>
    </source>
</evidence>
<protein>
    <submittedName>
        <fullName evidence="2">Uncharacterized protein</fullName>
    </submittedName>
</protein>
<keyword evidence="1" id="KW-0812">Transmembrane</keyword>
<proteinExistence type="predicted"/>
<reference evidence="2 3" key="1">
    <citation type="submission" date="2016-10" db="EMBL/GenBank/DDBJ databases">
        <authorList>
            <person name="de Groot N.N."/>
        </authorList>
    </citation>
    <scope>NUCLEOTIDE SEQUENCE [LARGE SCALE GENOMIC DNA]</scope>
    <source>
        <strain evidence="2 3">DSM 10495</strain>
    </source>
</reference>
<dbReference type="Proteomes" id="UP000182652">
    <property type="component" value="Unassembled WGS sequence"/>
</dbReference>
<keyword evidence="1" id="KW-0472">Membrane</keyword>
<feature type="transmembrane region" description="Helical" evidence="1">
    <location>
        <begin position="69"/>
        <end position="87"/>
    </location>
</feature>
<keyword evidence="3" id="KW-1185">Reference proteome</keyword>
<evidence type="ECO:0000313" key="3">
    <source>
        <dbReference type="Proteomes" id="UP000182652"/>
    </source>
</evidence>
<sequence length="241" mass="24959">MKRILPAEGGAVPSSHRLLRRAERGVAPAAAARTRRPAPFHLLRTGLLSTGILTLAAGAHTLAGGALPAPAILAALLALTLLASVLATKIRLGLPAMTAVLGAGQVLLHEAFTALADTGTPQTALPAVHQHDDGAALAGALQHLSPTLGHSAGHGSLTHDPGMLLAHVVATLLTALLLARGEAALWALAAWLRPLFRATKTPVLPVAGRALRAPFAPEPPRLPWRTLRRDRLRGPPRVVVL</sequence>
<name>A0A1H4VSN1_9MICC</name>
<accession>A0A1H4VSN1</accession>